<dbReference type="Proteomes" id="UP001483337">
    <property type="component" value="Chromosome"/>
</dbReference>
<comment type="similarity">
    <text evidence="1">Belongs to the UPF0175 family.</text>
</comment>
<evidence type="ECO:0000313" key="3">
    <source>
        <dbReference type="Proteomes" id="UP001483337"/>
    </source>
</evidence>
<reference evidence="2 3" key="1">
    <citation type="submission" date="2024-04" db="EMBL/GenBank/DDBJ databases">
        <title>Okeanomitos corallinicola gen. &amp; sp. nov. (Nostocales, Cyanobacteria), a new toxic marine heterocyst-forming cyanobacterium from a coral reef.</title>
        <authorList>
            <person name="Li H."/>
            <person name="Li R."/>
            <person name="Kang J."/>
            <person name="Hii K.S."/>
            <person name="Mohamed H.F."/>
            <person name="Xu X."/>
            <person name="Luo Z."/>
        </authorList>
    </citation>
    <scope>NUCLEOTIDE SEQUENCE [LARGE SCALE GENOMIC DNA]</scope>
    <source>
        <strain evidence="2 3">TIOX110</strain>
    </source>
</reference>
<name>A0ABZ2US80_9CYAN</name>
<organism evidence="2 3">
    <name type="scientific">Okeanomitos corallinicola TIOX110</name>
    <dbReference type="NCBI Taxonomy" id="3133117"/>
    <lineage>
        <taxon>Bacteria</taxon>
        <taxon>Bacillati</taxon>
        <taxon>Cyanobacteriota</taxon>
        <taxon>Cyanophyceae</taxon>
        <taxon>Nostocales</taxon>
        <taxon>Aphanizomenonaceae</taxon>
        <taxon>Okeanomitos</taxon>
    </lineage>
</organism>
<protein>
    <submittedName>
        <fullName evidence="2">UPF0175 family protein</fullName>
    </submittedName>
</protein>
<dbReference type="PANTHER" id="PTHR37525">
    <property type="entry name" value="UPF0175 PROTEIN SSL1255"/>
    <property type="match status" value="1"/>
</dbReference>
<dbReference type="RefSeq" id="WP_353929309.1">
    <property type="nucleotide sequence ID" value="NZ_CP150886.1"/>
</dbReference>
<accession>A0ABZ2US80</accession>
<dbReference type="InterPro" id="IPR005368">
    <property type="entry name" value="UPF0175"/>
</dbReference>
<dbReference type="EMBL" id="CP150886">
    <property type="protein sequence ID" value="WZB86395.1"/>
    <property type="molecule type" value="Genomic_DNA"/>
</dbReference>
<keyword evidence="3" id="KW-1185">Reference proteome</keyword>
<sequence length="81" mass="9471">MTILISDDIIQATKMTESELKLEIAIMLFEKDKISIGKARRLAEMNVLEFQKELAQRNIYIHYDVAELEEDIKTLQEMGRL</sequence>
<proteinExistence type="inferred from homology"/>
<gene>
    <name evidence="2" type="ORF">WJM97_13380</name>
</gene>
<dbReference type="Pfam" id="PF03683">
    <property type="entry name" value="UPF0175"/>
    <property type="match status" value="1"/>
</dbReference>
<evidence type="ECO:0000313" key="2">
    <source>
        <dbReference type="EMBL" id="WZB86395.1"/>
    </source>
</evidence>
<dbReference type="PANTHER" id="PTHR37525:SF1">
    <property type="entry name" value="UPF0175 PROTEIN SSL1255"/>
    <property type="match status" value="1"/>
</dbReference>
<evidence type="ECO:0000256" key="1">
    <source>
        <dbReference type="ARBA" id="ARBA00005651"/>
    </source>
</evidence>
<dbReference type="InterPro" id="IPR052264">
    <property type="entry name" value="UPF0175_domain"/>
</dbReference>